<gene>
    <name evidence="2" type="ORF">H7B90_20880</name>
</gene>
<accession>A0A841TZ81</accession>
<dbReference type="AlphaFoldDB" id="A0A841TZ81"/>
<proteinExistence type="predicted"/>
<feature type="transmembrane region" description="Helical" evidence="1">
    <location>
        <begin position="57"/>
        <end position="77"/>
    </location>
</feature>
<dbReference type="EMBL" id="JACJVR010000079">
    <property type="protein sequence ID" value="MBB6693857.1"/>
    <property type="molecule type" value="Genomic_DNA"/>
</dbReference>
<keyword evidence="1" id="KW-1133">Transmembrane helix</keyword>
<dbReference type="RefSeq" id="WP_185137827.1">
    <property type="nucleotide sequence ID" value="NZ_BORM01000021.1"/>
</dbReference>
<organism evidence="2 3">
    <name type="scientific">Cohnella xylanilytica</name>
    <dbReference type="NCBI Taxonomy" id="557555"/>
    <lineage>
        <taxon>Bacteria</taxon>
        <taxon>Bacillati</taxon>
        <taxon>Bacillota</taxon>
        <taxon>Bacilli</taxon>
        <taxon>Bacillales</taxon>
        <taxon>Paenibacillaceae</taxon>
        <taxon>Cohnella</taxon>
    </lineage>
</organism>
<sequence length="151" mass="16299">MIVIGAFRHSLDLEQALSVLERSGIPRKQLLVVAMDGEPDVPMPYSSRTKDLHSQGVELGFACATGLAVIGASTGFIAPWGPILGGLAAAILGFGIGFGIRWIHARRLRLRPMPKNLPEVTVIVRCAEHQSPRVLEIMWTYNAMTVGLADA</sequence>
<protein>
    <submittedName>
        <fullName evidence="2">Uncharacterized protein</fullName>
    </submittedName>
</protein>
<name>A0A841TZ81_9BACL</name>
<comment type="caution">
    <text evidence="2">The sequence shown here is derived from an EMBL/GenBank/DDBJ whole genome shotgun (WGS) entry which is preliminary data.</text>
</comment>
<keyword evidence="1" id="KW-0472">Membrane</keyword>
<evidence type="ECO:0000313" key="3">
    <source>
        <dbReference type="Proteomes" id="UP000553776"/>
    </source>
</evidence>
<evidence type="ECO:0000313" key="2">
    <source>
        <dbReference type="EMBL" id="MBB6693857.1"/>
    </source>
</evidence>
<keyword evidence="1" id="KW-0812">Transmembrane</keyword>
<dbReference type="Proteomes" id="UP000553776">
    <property type="component" value="Unassembled WGS sequence"/>
</dbReference>
<reference evidence="2 3" key="1">
    <citation type="submission" date="2020-08" db="EMBL/GenBank/DDBJ databases">
        <title>Cohnella phylogeny.</title>
        <authorList>
            <person name="Dunlap C."/>
        </authorList>
    </citation>
    <scope>NUCLEOTIDE SEQUENCE [LARGE SCALE GENOMIC DNA]</scope>
    <source>
        <strain evidence="2 3">DSM 25239</strain>
    </source>
</reference>
<evidence type="ECO:0000256" key="1">
    <source>
        <dbReference type="SAM" id="Phobius"/>
    </source>
</evidence>
<feature type="transmembrane region" description="Helical" evidence="1">
    <location>
        <begin position="83"/>
        <end position="103"/>
    </location>
</feature>
<keyword evidence="3" id="KW-1185">Reference proteome</keyword>